<proteinExistence type="predicted"/>
<dbReference type="InterPro" id="IPR020806">
    <property type="entry name" value="PKS_PP-bd"/>
</dbReference>
<dbReference type="OMA" id="HTRWWLT"/>
<feature type="region of interest" description="Disordered" evidence="3">
    <location>
        <begin position="1356"/>
        <end position="1381"/>
    </location>
</feature>
<dbReference type="InterPro" id="IPR025110">
    <property type="entry name" value="AMP-bd_C"/>
</dbReference>
<dbReference type="PANTHER" id="PTHR43201">
    <property type="entry name" value="ACYL-COA SYNTHETASE"/>
    <property type="match status" value="1"/>
</dbReference>
<sequence>MPVKVENLEEQIDMPSPQGSITQWKRDDEDVEHEPTGSYAETVSRRRLDGSEMSIFDVLQEVVTGEARVRALDQTGAVEVVPRMKGEDVKKALKSKGVTTLLELMPQAREHCGAFAISDPEHMKRSPLTHSRLVQFLRDEDLSKFGVSPQDRCAILLPNGPELAVCLLLAMSRCCCVPVNYQQTLSEIEQEVRGTRCKALISLESEGAQHEELCRCLGLVQLAIIPSDKTAGLFSLKLVQGRETEGGRKETCFTRMHDVALVLHTSGTSGKKKMVPYSLETIIVGAACIIESWGLSKQDCCINMMPLFHIGGILRNIVAPASRPTQHKSKLRMVANAAGGLLASLAERMRSELNCTVLPSYGMTECMPISSPSSSYQLDRPGSSGQIVGPLDAGVGEEGNITLKGAPVMNGYEEDEEANREAFLEGGWFNTGDRGYVDEDGWIYLTGRSKEIINRGGEVISPFEVEEAMVQHERIKDVIAFSAPHAVFQEVVAIALVPQPGMPRVDLEEVHRHASSLLHPAKWPQLLVFMDEIPKGQANKAQRIRLASRLGIAEVEDKAGEMLRLFEASAPPRGSGLNVMIPMRAVPCDDEKVERVLDSIKSEVGVEDFAIVHDEALRRDGYRSRFLFVSPSSVIIDVLQEKLKLRLHAYLLPKEILAVDTIPLDRTSLLAGCSACREGKAPKSISEEKIQSIWEELLGRQVAVDEDFFESGGSSLLAGRMASKIRKSLQVSLPASSVFMHRTIEALAALADRLALEQAKEELTAPSLSSSFTYGSQAGGSCKGIVMEQGGSASFKSLDQDRCPPFSSTSFSALLLQALPLFLLHPLQRIAVWLFFVFLWFEFQTLGVPRLYTLIIAILLTQIASSIVLPIVFILFKWTIIGRYKKGRYPLWGQYYLRWWLVDQMHSICGIGVFNATSSSLRWYYRMLGAKIGSNVIISNQAKMGEFDLISIGSDSCIDKTSLRAFCLDNGSMVLAPLLLGNSVSVPVRVSLVPGIPVPDGCCFPPSSSSYEISSNWVGSDNAKYCRARARGPSMGWYLAGLLIKFLIALACALPIFGILVAMVRHSWYHSHVHNYYQAIMWFLTPGRIGYYVAIRIVRATVIPFLRFFLVLLVKWTVIGRFTEEDDRDASEYSIFRHWLMRELLPGERLQTLGQLVGSHYSAMSWVLRLLGAKVGERVYWPGSGLEGLVEYDLLHVGDDVVFGSRSNFMACHAHCAKTIRIEDGANIGDRCVLLPGCVVGRNAVLGSGGIACEDMLLPAGSKWVGSRDGRPIKLEDGNEETASAPTLRPFGNAFYLNNAPYLLLPEWAHAAIGCLSAALTACFRSMIIVAAFKLAFAWMHAEYLAAGGGGGGGGQQTGNYQSGQGGGGNNVQQTGNHQGQYGGHHPHLYFITMAARLVPIYVGTQGIASITALLLAVSFKWIFLGRRKVGSYNWDASSYCQWWQVYLSSTSILRSAYNGRAIPSYLQGSAYLVWFFRLHGSNIGSRVCLYPLGADPMMTEPELVDIEDGAAVDNASLIGHLNSRGEFSLNRVHVGQGCTLRANTRLLSGSGMMRGSMLLEHTLILSGEVVEEDEVMQGWPAESVSRSYWTLRAKKESSQLTSVVVIRCDQDKPST</sequence>
<dbReference type="GeneID" id="17293797"/>
<dbReference type="InterPro" id="IPR036736">
    <property type="entry name" value="ACP-like_sf"/>
</dbReference>
<feature type="compositionally biased region" description="Low complexity" evidence="3">
    <location>
        <begin position="1371"/>
        <end position="1380"/>
    </location>
</feature>
<evidence type="ECO:0000256" key="1">
    <source>
        <dbReference type="ARBA" id="ARBA00022450"/>
    </source>
</evidence>
<dbReference type="Pfam" id="PF13193">
    <property type="entry name" value="AMP-binding_C"/>
    <property type="match status" value="1"/>
</dbReference>
<keyword evidence="4" id="KW-1133">Transmembrane helix</keyword>
<dbReference type="eggNOG" id="KOG1176">
    <property type="taxonomic scope" value="Eukaryota"/>
</dbReference>
<dbReference type="GO" id="GO:0006631">
    <property type="term" value="P:fatty acid metabolic process"/>
    <property type="evidence" value="ECO:0007669"/>
    <property type="project" value="TreeGrafter"/>
</dbReference>
<dbReference type="InterPro" id="IPR011004">
    <property type="entry name" value="Trimer_LpxA-like_sf"/>
</dbReference>
<keyword evidence="2" id="KW-0597">Phosphoprotein</keyword>
<feature type="transmembrane region" description="Helical" evidence="4">
    <location>
        <begin position="854"/>
        <end position="876"/>
    </location>
</feature>
<evidence type="ECO:0000313" key="6">
    <source>
        <dbReference type="EMBL" id="EKX37087.1"/>
    </source>
</evidence>
<dbReference type="Pfam" id="PF00501">
    <property type="entry name" value="AMP-binding"/>
    <property type="match status" value="1"/>
</dbReference>
<dbReference type="InterPro" id="IPR000873">
    <property type="entry name" value="AMP-dep_synth/lig_dom"/>
</dbReference>
<evidence type="ECO:0000313" key="8">
    <source>
        <dbReference type="Proteomes" id="UP000011087"/>
    </source>
</evidence>
<dbReference type="Gene3D" id="1.10.1200.10">
    <property type="entry name" value="ACP-like"/>
    <property type="match status" value="1"/>
</dbReference>
<dbReference type="SUPFAM" id="SSF56801">
    <property type="entry name" value="Acetyl-CoA synthetase-like"/>
    <property type="match status" value="1"/>
</dbReference>
<dbReference type="PANTHER" id="PTHR43201:SF10">
    <property type="entry name" value="CARRIER DOMAIN-CONTAINING PROTEIN"/>
    <property type="match status" value="1"/>
</dbReference>
<gene>
    <name evidence="6" type="ORF">GUITHDRAFT_145316</name>
</gene>
<dbReference type="SUPFAM" id="SSF51161">
    <property type="entry name" value="Trimeric LpxA-like enzymes"/>
    <property type="match status" value="3"/>
</dbReference>
<organism evidence="6">
    <name type="scientific">Guillardia theta (strain CCMP2712)</name>
    <name type="common">Cryptophyte</name>
    <dbReference type="NCBI Taxonomy" id="905079"/>
    <lineage>
        <taxon>Eukaryota</taxon>
        <taxon>Cryptophyceae</taxon>
        <taxon>Pyrenomonadales</taxon>
        <taxon>Geminigeraceae</taxon>
        <taxon>Guillardia</taxon>
    </lineage>
</organism>
<dbReference type="SUPFAM" id="SSF47336">
    <property type="entry name" value="ACP-like"/>
    <property type="match status" value="1"/>
</dbReference>
<accession>L1ILT7</accession>
<dbReference type="HOGENOM" id="CLU_003997_0_0_1"/>
<keyword evidence="4" id="KW-0812">Transmembrane</keyword>
<feature type="domain" description="Carrier" evidence="5">
    <location>
        <begin position="681"/>
        <end position="755"/>
    </location>
</feature>
<name>L1ILT7_GUITC</name>
<dbReference type="STRING" id="905079.L1ILT7"/>
<dbReference type="Gene3D" id="3.30.300.30">
    <property type="match status" value="1"/>
</dbReference>
<protein>
    <recommendedName>
        <fullName evidence="5">Carrier domain-containing protein</fullName>
    </recommendedName>
</protein>
<reference evidence="7" key="3">
    <citation type="submission" date="2016-03" db="UniProtKB">
        <authorList>
            <consortium name="EnsemblProtists"/>
        </authorList>
    </citation>
    <scope>IDENTIFICATION</scope>
</reference>
<reference evidence="8" key="2">
    <citation type="submission" date="2012-11" db="EMBL/GenBank/DDBJ databases">
        <authorList>
            <person name="Kuo A."/>
            <person name="Curtis B.A."/>
            <person name="Tanifuji G."/>
            <person name="Burki F."/>
            <person name="Gruber A."/>
            <person name="Irimia M."/>
            <person name="Maruyama S."/>
            <person name="Arias M.C."/>
            <person name="Ball S.G."/>
            <person name="Gile G.H."/>
            <person name="Hirakawa Y."/>
            <person name="Hopkins J.F."/>
            <person name="Rensing S.A."/>
            <person name="Schmutz J."/>
            <person name="Symeonidi A."/>
            <person name="Elias M."/>
            <person name="Eveleigh R.J."/>
            <person name="Herman E.K."/>
            <person name="Klute M.J."/>
            <person name="Nakayama T."/>
            <person name="Obornik M."/>
            <person name="Reyes-Prieto A."/>
            <person name="Armbrust E.V."/>
            <person name="Aves S.J."/>
            <person name="Beiko R.G."/>
            <person name="Coutinho P."/>
            <person name="Dacks J.B."/>
            <person name="Durnford D.G."/>
            <person name="Fast N.M."/>
            <person name="Green B.R."/>
            <person name="Grisdale C."/>
            <person name="Hempe F."/>
            <person name="Henrissat B."/>
            <person name="Hoppner M.P."/>
            <person name="Ishida K.-I."/>
            <person name="Kim E."/>
            <person name="Koreny L."/>
            <person name="Kroth P.G."/>
            <person name="Liu Y."/>
            <person name="Malik S.-B."/>
            <person name="Maier U.G."/>
            <person name="McRose D."/>
            <person name="Mock T."/>
            <person name="Neilson J.A."/>
            <person name="Onodera N.T."/>
            <person name="Poole A.M."/>
            <person name="Pritham E.J."/>
            <person name="Richards T.A."/>
            <person name="Rocap G."/>
            <person name="Roy S.W."/>
            <person name="Sarai C."/>
            <person name="Schaack S."/>
            <person name="Shirato S."/>
            <person name="Slamovits C.H."/>
            <person name="Spencer D.F."/>
            <person name="Suzuki S."/>
            <person name="Worden A.Z."/>
            <person name="Zauner S."/>
            <person name="Barry K."/>
            <person name="Bell C."/>
            <person name="Bharti A.K."/>
            <person name="Crow J.A."/>
            <person name="Grimwood J."/>
            <person name="Kramer R."/>
            <person name="Lindquist E."/>
            <person name="Lucas S."/>
            <person name="Salamov A."/>
            <person name="McFadden G.I."/>
            <person name="Lane C.E."/>
            <person name="Keeling P.J."/>
            <person name="Gray M.W."/>
            <person name="Grigoriev I.V."/>
            <person name="Archibald J.M."/>
        </authorList>
    </citation>
    <scope>NUCLEOTIDE SEQUENCE</scope>
    <source>
        <strain evidence="8">CCMP2712</strain>
    </source>
</reference>
<dbReference type="InterPro" id="IPR045851">
    <property type="entry name" value="AMP-bd_C_sf"/>
</dbReference>
<dbReference type="Proteomes" id="UP000011087">
    <property type="component" value="Unassembled WGS sequence"/>
</dbReference>
<dbReference type="Pfam" id="PF00550">
    <property type="entry name" value="PP-binding"/>
    <property type="match status" value="1"/>
</dbReference>
<keyword evidence="1" id="KW-0596">Phosphopantetheine</keyword>
<dbReference type="OrthoDB" id="3633556at2759"/>
<dbReference type="SMART" id="SM00823">
    <property type="entry name" value="PKS_PP"/>
    <property type="match status" value="1"/>
</dbReference>
<dbReference type="PROSITE" id="PS50075">
    <property type="entry name" value="CARRIER"/>
    <property type="match status" value="1"/>
</dbReference>
<evidence type="ECO:0000256" key="2">
    <source>
        <dbReference type="ARBA" id="ARBA00022553"/>
    </source>
</evidence>
<dbReference type="GO" id="GO:0031177">
    <property type="term" value="F:phosphopantetheine binding"/>
    <property type="evidence" value="ECO:0007669"/>
    <property type="project" value="InterPro"/>
</dbReference>
<dbReference type="InterPro" id="IPR009081">
    <property type="entry name" value="PP-bd_ACP"/>
</dbReference>
<dbReference type="PaxDb" id="55529-EKX37087"/>
<feature type="region of interest" description="Disordered" evidence="3">
    <location>
        <begin position="1"/>
        <end position="38"/>
    </location>
</feature>
<evidence type="ECO:0000313" key="7">
    <source>
        <dbReference type="EnsemblProtists" id="EKX37087"/>
    </source>
</evidence>
<dbReference type="eggNOG" id="KOG1178">
    <property type="taxonomic scope" value="Eukaryota"/>
</dbReference>
<evidence type="ECO:0000259" key="5">
    <source>
        <dbReference type="PROSITE" id="PS50075"/>
    </source>
</evidence>
<keyword evidence="8" id="KW-1185">Reference proteome</keyword>
<feature type="transmembrane region" description="Helical" evidence="4">
    <location>
        <begin position="1401"/>
        <end position="1424"/>
    </location>
</feature>
<feature type="transmembrane region" description="Helical" evidence="4">
    <location>
        <begin position="830"/>
        <end position="848"/>
    </location>
</feature>
<dbReference type="Gene3D" id="3.40.50.12780">
    <property type="entry name" value="N-terminal domain of ligase-like"/>
    <property type="match status" value="2"/>
</dbReference>
<dbReference type="InterPro" id="IPR042099">
    <property type="entry name" value="ANL_N_sf"/>
</dbReference>
<dbReference type="KEGG" id="gtt:GUITHDRAFT_145316"/>
<feature type="transmembrane region" description="Helical" evidence="4">
    <location>
        <begin position="1102"/>
        <end position="1119"/>
    </location>
</feature>
<dbReference type="Gene3D" id="2.160.10.10">
    <property type="entry name" value="Hexapeptide repeat proteins"/>
    <property type="match status" value="1"/>
</dbReference>
<reference evidence="6 8" key="1">
    <citation type="journal article" date="2012" name="Nature">
        <title>Algal genomes reveal evolutionary mosaicism and the fate of nucleomorphs.</title>
        <authorList>
            <consortium name="DOE Joint Genome Institute"/>
            <person name="Curtis B.A."/>
            <person name="Tanifuji G."/>
            <person name="Burki F."/>
            <person name="Gruber A."/>
            <person name="Irimia M."/>
            <person name="Maruyama S."/>
            <person name="Arias M.C."/>
            <person name="Ball S.G."/>
            <person name="Gile G.H."/>
            <person name="Hirakawa Y."/>
            <person name="Hopkins J.F."/>
            <person name="Kuo A."/>
            <person name="Rensing S.A."/>
            <person name="Schmutz J."/>
            <person name="Symeonidi A."/>
            <person name="Elias M."/>
            <person name="Eveleigh R.J."/>
            <person name="Herman E.K."/>
            <person name="Klute M.J."/>
            <person name="Nakayama T."/>
            <person name="Obornik M."/>
            <person name="Reyes-Prieto A."/>
            <person name="Armbrust E.V."/>
            <person name="Aves S.J."/>
            <person name="Beiko R.G."/>
            <person name="Coutinho P."/>
            <person name="Dacks J.B."/>
            <person name="Durnford D.G."/>
            <person name="Fast N.M."/>
            <person name="Green B.R."/>
            <person name="Grisdale C.J."/>
            <person name="Hempel F."/>
            <person name="Henrissat B."/>
            <person name="Hoppner M.P."/>
            <person name="Ishida K."/>
            <person name="Kim E."/>
            <person name="Koreny L."/>
            <person name="Kroth P.G."/>
            <person name="Liu Y."/>
            <person name="Malik S.B."/>
            <person name="Maier U.G."/>
            <person name="McRose D."/>
            <person name="Mock T."/>
            <person name="Neilson J.A."/>
            <person name="Onodera N.T."/>
            <person name="Poole A.M."/>
            <person name="Pritham E.J."/>
            <person name="Richards T.A."/>
            <person name="Rocap G."/>
            <person name="Roy S.W."/>
            <person name="Sarai C."/>
            <person name="Schaack S."/>
            <person name="Shirato S."/>
            <person name="Slamovits C.H."/>
            <person name="Spencer D.F."/>
            <person name="Suzuki S."/>
            <person name="Worden A.Z."/>
            <person name="Zauner S."/>
            <person name="Barry K."/>
            <person name="Bell C."/>
            <person name="Bharti A.K."/>
            <person name="Crow J.A."/>
            <person name="Grimwood J."/>
            <person name="Kramer R."/>
            <person name="Lindquist E."/>
            <person name="Lucas S."/>
            <person name="Salamov A."/>
            <person name="McFadden G.I."/>
            <person name="Lane C.E."/>
            <person name="Keeling P.J."/>
            <person name="Gray M.W."/>
            <person name="Grigoriev I.V."/>
            <person name="Archibald J.M."/>
        </authorList>
    </citation>
    <scope>NUCLEOTIDE SEQUENCE</scope>
    <source>
        <strain evidence="6 8">CCMP2712</strain>
    </source>
</reference>
<evidence type="ECO:0000256" key="4">
    <source>
        <dbReference type="SAM" id="Phobius"/>
    </source>
</evidence>
<feature type="transmembrane region" description="Helical" evidence="4">
    <location>
        <begin position="1037"/>
        <end position="1064"/>
    </location>
</feature>
<dbReference type="EnsemblProtists" id="EKX37087">
    <property type="protein sequence ID" value="EKX37087"/>
    <property type="gene ID" value="GUITHDRAFT_145316"/>
</dbReference>
<keyword evidence="4" id="KW-0472">Membrane</keyword>
<dbReference type="EMBL" id="JH993064">
    <property type="protein sequence ID" value="EKX37087.1"/>
    <property type="molecule type" value="Genomic_DNA"/>
</dbReference>
<dbReference type="GO" id="GO:0031956">
    <property type="term" value="F:medium-chain fatty acid-CoA ligase activity"/>
    <property type="evidence" value="ECO:0007669"/>
    <property type="project" value="TreeGrafter"/>
</dbReference>
<dbReference type="RefSeq" id="XP_005824067.1">
    <property type="nucleotide sequence ID" value="XM_005824010.1"/>
</dbReference>
<evidence type="ECO:0000256" key="3">
    <source>
        <dbReference type="SAM" id="MobiDB-lite"/>
    </source>
</evidence>